<name>A0ABY7IFT4_STRNI</name>
<protein>
    <submittedName>
        <fullName evidence="1">Uncharacterized protein</fullName>
    </submittedName>
</protein>
<organism evidence="1 2">
    <name type="scientific">Streptomyces nigrescens</name>
    <dbReference type="NCBI Taxonomy" id="1920"/>
    <lineage>
        <taxon>Bacteria</taxon>
        <taxon>Bacillati</taxon>
        <taxon>Actinomycetota</taxon>
        <taxon>Actinomycetes</taxon>
        <taxon>Kitasatosporales</taxon>
        <taxon>Streptomycetaceae</taxon>
        <taxon>Streptomyces</taxon>
    </lineage>
</organism>
<sequence length="45" mass="4840">MIKVLEMAGDVEEIELSFHGEESSYFEPTAARCSSSSTCTCCCTG</sequence>
<dbReference type="Proteomes" id="UP001210609">
    <property type="component" value="Chromosome"/>
</dbReference>
<evidence type="ECO:0000313" key="1">
    <source>
        <dbReference type="EMBL" id="WAT97630.1"/>
    </source>
</evidence>
<evidence type="ECO:0000313" key="2">
    <source>
        <dbReference type="Proteomes" id="UP001210609"/>
    </source>
</evidence>
<gene>
    <name evidence="1" type="ORF">STRLI_003584</name>
</gene>
<dbReference type="EMBL" id="CP114202">
    <property type="protein sequence ID" value="WAT97630.1"/>
    <property type="molecule type" value="Genomic_DNA"/>
</dbReference>
<keyword evidence="2" id="KW-1185">Reference proteome</keyword>
<accession>A0ABY7IFT4</accession>
<reference evidence="1 2" key="1">
    <citation type="submission" date="2022-12" db="EMBL/GenBank/DDBJ databases">
        <authorList>
            <person name="Ruckert C."/>
            <person name="Busche T."/>
            <person name="Kalinowski J."/>
            <person name="Wittmann C."/>
        </authorList>
    </citation>
    <scope>NUCLEOTIDE SEQUENCE [LARGE SCALE GENOMIC DNA]</scope>
    <source>
        <strain evidence="1 2">DSM 40555</strain>
    </source>
</reference>
<proteinExistence type="predicted"/>